<accession>A0A9D4FN27</accession>
<sequence length="338" mass="37920">MLNPPPPPKKKMNSVLEYLFNTIYDICVLIIFLTLKDGGCEVEDLLNKKDSAIVVLNDHQSSYGSTDPTNNRCFQFIRNNKKCALGLCITIATVTIGYGVLAAKVVHNKSDCESQHNASLATVEQYIQSPNVEKVLQKDDDYSANPNGLCYPNICKKCSINIPANTSRLEGRSCPYRKQECYRCNDTCLEADVIREKINEHINCNNFQTSIDCCIVLSVSGDKQCGYHGDLVCINSTYTPVCQCHLGWTGPFCNKTDLVKTLCKCDVSNQTMADENKAPNCSSVVRPKDWLFCIHWLRNGSKCICANNTSGFFNDEKGIVDCFYDIPHERPHEHYSHP</sequence>
<dbReference type="PROSITE" id="PS01186">
    <property type="entry name" value="EGF_2"/>
    <property type="match status" value="1"/>
</dbReference>
<keyword evidence="1" id="KW-0812">Transmembrane</keyword>
<gene>
    <name evidence="4" type="ORF">DPMN_154975</name>
</gene>
<reference evidence="4" key="2">
    <citation type="submission" date="2020-11" db="EMBL/GenBank/DDBJ databases">
        <authorList>
            <person name="McCartney M.A."/>
            <person name="Auch B."/>
            <person name="Kono T."/>
            <person name="Mallez S."/>
            <person name="Becker A."/>
            <person name="Gohl D.M."/>
            <person name="Silverstein K.A.T."/>
            <person name="Koren S."/>
            <person name="Bechman K.B."/>
            <person name="Herman A."/>
            <person name="Abrahante J.E."/>
            <person name="Garbe J."/>
        </authorList>
    </citation>
    <scope>NUCLEOTIDE SEQUENCE</scope>
    <source>
        <strain evidence="4">Duluth1</strain>
        <tissue evidence="4">Whole animal</tissue>
    </source>
</reference>
<dbReference type="AlphaFoldDB" id="A0A9D4FN27"/>
<comment type="caution">
    <text evidence="4">The sequence shown here is derived from an EMBL/GenBank/DDBJ whole genome shotgun (WGS) entry which is preliminary data.</text>
</comment>
<evidence type="ECO:0000313" key="5">
    <source>
        <dbReference type="Proteomes" id="UP000828390"/>
    </source>
</evidence>
<proteinExistence type="predicted"/>
<keyword evidence="5" id="KW-1185">Reference proteome</keyword>
<protein>
    <recommendedName>
        <fullName evidence="2 3">EGF-like domain-containing protein</fullName>
    </recommendedName>
</protein>
<keyword evidence="1" id="KW-0472">Membrane</keyword>
<dbReference type="Proteomes" id="UP000828390">
    <property type="component" value="Unassembled WGS sequence"/>
</dbReference>
<feature type="domain" description="EGF-like" evidence="2 3">
    <location>
        <begin position="242"/>
        <end position="253"/>
    </location>
</feature>
<evidence type="ECO:0000313" key="4">
    <source>
        <dbReference type="EMBL" id="KAH3801327.1"/>
    </source>
</evidence>
<evidence type="ECO:0000259" key="2">
    <source>
        <dbReference type="PROSITE" id="PS00022"/>
    </source>
</evidence>
<keyword evidence="1" id="KW-1133">Transmembrane helix</keyword>
<name>A0A9D4FN27_DREPO</name>
<feature type="transmembrane region" description="Helical" evidence="1">
    <location>
        <begin position="15"/>
        <end position="35"/>
    </location>
</feature>
<evidence type="ECO:0000259" key="3">
    <source>
        <dbReference type="PROSITE" id="PS01186"/>
    </source>
</evidence>
<organism evidence="4 5">
    <name type="scientific">Dreissena polymorpha</name>
    <name type="common">Zebra mussel</name>
    <name type="synonym">Mytilus polymorpha</name>
    <dbReference type="NCBI Taxonomy" id="45954"/>
    <lineage>
        <taxon>Eukaryota</taxon>
        <taxon>Metazoa</taxon>
        <taxon>Spiralia</taxon>
        <taxon>Lophotrochozoa</taxon>
        <taxon>Mollusca</taxon>
        <taxon>Bivalvia</taxon>
        <taxon>Autobranchia</taxon>
        <taxon>Heteroconchia</taxon>
        <taxon>Euheterodonta</taxon>
        <taxon>Imparidentia</taxon>
        <taxon>Neoheterodontei</taxon>
        <taxon>Myida</taxon>
        <taxon>Dreissenoidea</taxon>
        <taxon>Dreissenidae</taxon>
        <taxon>Dreissena</taxon>
    </lineage>
</organism>
<reference evidence="4" key="1">
    <citation type="journal article" date="2019" name="bioRxiv">
        <title>The Genome of the Zebra Mussel, Dreissena polymorpha: A Resource for Invasive Species Research.</title>
        <authorList>
            <person name="McCartney M.A."/>
            <person name="Auch B."/>
            <person name="Kono T."/>
            <person name="Mallez S."/>
            <person name="Zhang Y."/>
            <person name="Obille A."/>
            <person name="Becker A."/>
            <person name="Abrahante J.E."/>
            <person name="Garbe J."/>
            <person name="Badalamenti J.P."/>
            <person name="Herman A."/>
            <person name="Mangelson H."/>
            <person name="Liachko I."/>
            <person name="Sullivan S."/>
            <person name="Sone E.D."/>
            <person name="Koren S."/>
            <person name="Silverstein K.A.T."/>
            <person name="Beckman K.B."/>
            <person name="Gohl D.M."/>
        </authorList>
    </citation>
    <scope>NUCLEOTIDE SEQUENCE</scope>
    <source>
        <strain evidence="4">Duluth1</strain>
        <tissue evidence="4">Whole animal</tissue>
    </source>
</reference>
<dbReference type="InterPro" id="IPR000742">
    <property type="entry name" value="EGF"/>
</dbReference>
<dbReference type="PROSITE" id="PS00022">
    <property type="entry name" value="EGF_1"/>
    <property type="match status" value="1"/>
</dbReference>
<feature type="transmembrane region" description="Helical" evidence="1">
    <location>
        <begin position="84"/>
        <end position="106"/>
    </location>
</feature>
<dbReference type="EMBL" id="JAIWYP010000007">
    <property type="protein sequence ID" value="KAH3801327.1"/>
    <property type="molecule type" value="Genomic_DNA"/>
</dbReference>
<evidence type="ECO:0000256" key="1">
    <source>
        <dbReference type="SAM" id="Phobius"/>
    </source>
</evidence>